<sequence length="73" mass="7948">MVKVEVLSDLLVEATSSHYITGWKGEVSNELASRHGSEGTGIFKELPEDAELTPLPELLPKAIKSTDGKKIKK</sequence>
<proteinExistence type="predicted"/>
<dbReference type="Proteomes" id="UP001378956">
    <property type="component" value="Unassembled WGS sequence"/>
</dbReference>
<comment type="caution">
    <text evidence="1">The sequence shown here is derived from an EMBL/GenBank/DDBJ whole genome shotgun (WGS) entry which is preliminary data.</text>
</comment>
<gene>
    <name evidence="1" type="ORF">WAE58_21790</name>
</gene>
<dbReference type="EMBL" id="JBBEUB010000009">
    <property type="protein sequence ID" value="MEJ2905093.1"/>
    <property type="molecule type" value="Genomic_DNA"/>
</dbReference>
<organism evidence="1 2">
    <name type="scientific">Pedobacter panaciterrae</name>
    <dbReference type="NCBI Taxonomy" id="363849"/>
    <lineage>
        <taxon>Bacteria</taxon>
        <taxon>Pseudomonadati</taxon>
        <taxon>Bacteroidota</taxon>
        <taxon>Sphingobacteriia</taxon>
        <taxon>Sphingobacteriales</taxon>
        <taxon>Sphingobacteriaceae</taxon>
        <taxon>Pedobacter</taxon>
    </lineage>
</organism>
<evidence type="ECO:0000313" key="1">
    <source>
        <dbReference type="EMBL" id="MEJ2905093.1"/>
    </source>
</evidence>
<protein>
    <submittedName>
        <fullName evidence="1">Uncharacterized protein</fullName>
    </submittedName>
</protein>
<dbReference type="RefSeq" id="WP_337717609.1">
    <property type="nucleotide sequence ID" value="NZ_JBBEUB010000009.1"/>
</dbReference>
<keyword evidence="2" id="KW-1185">Reference proteome</keyword>
<accession>A0ABU8NT45</accession>
<name>A0ABU8NT45_9SPHI</name>
<evidence type="ECO:0000313" key="2">
    <source>
        <dbReference type="Proteomes" id="UP001378956"/>
    </source>
</evidence>
<reference evidence="1 2" key="1">
    <citation type="submission" date="2024-03" db="EMBL/GenBank/DDBJ databases">
        <title>Sequence of Lycoming College Course Isolates.</title>
        <authorList>
            <person name="Plotts O."/>
            <person name="Newman J."/>
        </authorList>
    </citation>
    <scope>NUCLEOTIDE SEQUENCE [LARGE SCALE GENOMIC DNA]</scope>
    <source>
        <strain evidence="1 2">CJB-3</strain>
    </source>
</reference>